<organism evidence="2 3">
    <name type="scientific">Aphanomyces astaci</name>
    <name type="common">Crayfish plague agent</name>
    <dbReference type="NCBI Taxonomy" id="112090"/>
    <lineage>
        <taxon>Eukaryota</taxon>
        <taxon>Sar</taxon>
        <taxon>Stramenopiles</taxon>
        <taxon>Oomycota</taxon>
        <taxon>Saprolegniomycetes</taxon>
        <taxon>Saprolegniales</taxon>
        <taxon>Verrucalvaceae</taxon>
        <taxon>Aphanomyces</taxon>
    </lineage>
</organism>
<feature type="region of interest" description="Disordered" evidence="1">
    <location>
        <begin position="289"/>
        <end position="324"/>
    </location>
</feature>
<accession>A0A418CLR6</accession>
<name>A0A418CLR6_APHAT</name>
<evidence type="ECO:0000256" key="1">
    <source>
        <dbReference type="SAM" id="MobiDB-lite"/>
    </source>
</evidence>
<gene>
    <name evidence="2" type="ORF">DYB26_015178</name>
</gene>
<dbReference type="GO" id="GO:0003676">
    <property type="term" value="F:nucleic acid binding"/>
    <property type="evidence" value="ECO:0007669"/>
    <property type="project" value="InterPro"/>
</dbReference>
<dbReference type="EMBL" id="QUTF01026212">
    <property type="protein sequence ID" value="RHY82386.1"/>
    <property type="molecule type" value="Genomic_DNA"/>
</dbReference>
<reference evidence="2 3" key="1">
    <citation type="submission" date="2018-08" db="EMBL/GenBank/DDBJ databases">
        <title>Aphanomyces genome sequencing and annotation.</title>
        <authorList>
            <person name="Minardi D."/>
            <person name="Oidtmann B."/>
            <person name="Van Der Giezen M."/>
            <person name="Studholme D.J."/>
        </authorList>
    </citation>
    <scope>NUCLEOTIDE SEQUENCE [LARGE SCALE GENOMIC DNA]</scope>
    <source>
        <strain evidence="2 3">FDL457</strain>
    </source>
</reference>
<protein>
    <recommendedName>
        <fullName evidence="4">Tc1-like transposase DDE domain-containing protein</fullName>
    </recommendedName>
</protein>
<sequence>MTPAHEQARDSYVNFMVPTVTTAPRRPVVYLDESFIHHHYTRHAGSLYDPTDTAKTKPKHKGRRYCFIAGILDDGTDASHLLGLDIFVGGKKNGRTVKDYHSMFNHEYFVNWFGKQLDEVEELGWSSAVFGMDNAKYHKGRPSTTPNGSWKKADLYQACLKYDIRDVSPTDLKPAMWARLKKYIDEHIYPVVVQMAQARGHNIVYAAPGFSELQSIELIWANVKGTVGRAYTSDTTFQDVYKRLDNAFYHLDSATIKATIDNSTAKLIALEKALRQAEEAAAMVSIASGLSDGDSDTSSSCDESSAGSSDGGYSDASDVEDHPY</sequence>
<dbReference type="AlphaFoldDB" id="A0A418CLR6"/>
<comment type="caution">
    <text evidence="2">The sequence shown here is derived from an EMBL/GenBank/DDBJ whole genome shotgun (WGS) entry which is preliminary data.</text>
</comment>
<dbReference type="Gene3D" id="3.30.420.10">
    <property type="entry name" value="Ribonuclease H-like superfamily/Ribonuclease H"/>
    <property type="match status" value="1"/>
</dbReference>
<dbReference type="PANTHER" id="PTHR33939">
    <property type="entry name" value="PROTEIN CBG22215"/>
    <property type="match status" value="1"/>
</dbReference>
<evidence type="ECO:0008006" key="4">
    <source>
        <dbReference type="Google" id="ProtNLM"/>
    </source>
</evidence>
<dbReference type="PANTHER" id="PTHR33939:SF1">
    <property type="entry name" value="DUF4371 DOMAIN-CONTAINING PROTEIN"/>
    <property type="match status" value="1"/>
</dbReference>
<feature type="compositionally biased region" description="Low complexity" evidence="1">
    <location>
        <begin position="289"/>
        <end position="316"/>
    </location>
</feature>
<evidence type="ECO:0000313" key="3">
    <source>
        <dbReference type="Proteomes" id="UP000286510"/>
    </source>
</evidence>
<dbReference type="Proteomes" id="UP000286510">
    <property type="component" value="Unassembled WGS sequence"/>
</dbReference>
<proteinExistence type="predicted"/>
<dbReference type="InterPro" id="IPR036397">
    <property type="entry name" value="RNaseH_sf"/>
</dbReference>
<dbReference type="VEuPathDB" id="FungiDB:H257_17658"/>
<evidence type="ECO:0000313" key="2">
    <source>
        <dbReference type="EMBL" id="RHY82386.1"/>
    </source>
</evidence>